<keyword evidence="3" id="KW-0547">Nucleotide-binding</keyword>
<dbReference type="PANTHER" id="PTHR24221">
    <property type="entry name" value="ATP-BINDING CASSETTE SUB-FAMILY B"/>
    <property type="match status" value="1"/>
</dbReference>
<feature type="transmembrane region" description="Helical" evidence="7">
    <location>
        <begin position="49"/>
        <end position="67"/>
    </location>
</feature>
<dbReference type="PANTHER" id="PTHR24221:SF654">
    <property type="entry name" value="ATP-BINDING CASSETTE SUB-FAMILY B MEMBER 6"/>
    <property type="match status" value="1"/>
</dbReference>
<dbReference type="PROSITE" id="PS00211">
    <property type="entry name" value="ABC_TRANSPORTER_1"/>
    <property type="match status" value="1"/>
</dbReference>
<dbReference type="PROSITE" id="PS50929">
    <property type="entry name" value="ABC_TM1F"/>
    <property type="match status" value="1"/>
</dbReference>
<comment type="caution">
    <text evidence="10">The sequence shown here is derived from an EMBL/GenBank/DDBJ whole genome shotgun (WGS) entry which is preliminary data.</text>
</comment>
<dbReference type="InterPro" id="IPR017871">
    <property type="entry name" value="ABC_transporter-like_CS"/>
</dbReference>
<keyword evidence="5 7" id="KW-1133">Transmembrane helix</keyword>
<dbReference type="InterPro" id="IPR003593">
    <property type="entry name" value="AAA+_ATPase"/>
</dbReference>
<feature type="transmembrane region" description="Helical" evidence="7">
    <location>
        <begin position="121"/>
        <end position="143"/>
    </location>
</feature>
<evidence type="ECO:0000313" key="11">
    <source>
        <dbReference type="Proteomes" id="UP000033533"/>
    </source>
</evidence>
<dbReference type="STRING" id="1218493.JF76_15680"/>
<reference evidence="10 11" key="1">
    <citation type="submission" date="2014-12" db="EMBL/GenBank/DDBJ databases">
        <title>Comparative genomics of the lactic acid bacteria isolated from the honey bee gut.</title>
        <authorList>
            <person name="Ellegaard K.M."/>
            <person name="Tamarit D."/>
            <person name="Javelind E."/>
            <person name="Olofsson T."/>
            <person name="Andersson S.G."/>
            <person name="Vasquez A."/>
        </authorList>
    </citation>
    <scope>NUCLEOTIDE SEQUENCE [LARGE SCALE GENOMIC DNA]</scope>
    <source>
        <strain evidence="10 11">Biut2</strain>
    </source>
</reference>
<dbReference type="SMART" id="SM00382">
    <property type="entry name" value="AAA"/>
    <property type="match status" value="1"/>
</dbReference>
<dbReference type="Pfam" id="PF00005">
    <property type="entry name" value="ABC_tran"/>
    <property type="match status" value="1"/>
</dbReference>
<dbReference type="GO" id="GO:0016887">
    <property type="term" value="F:ATP hydrolysis activity"/>
    <property type="evidence" value="ECO:0007669"/>
    <property type="project" value="InterPro"/>
</dbReference>
<evidence type="ECO:0000313" key="10">
    <source>
        <dbReference type="EMBL" id="KJY54545.1"/>
    </source>
</evidence>
<dbReference type="CDD" id="cd03228">
    <property type="entry name" value="ABCC_MRP_Like"/>
    <property type="match status" value="1"/>
</dbReference>
<dbReference type="GO" id="GO:0005524">
    <property type="term" value="F:ATP binding"/>
    <property type="evidence" value="ECO:0007669"/>
    <property type="project" value="UniProtKB-KW"/>
</dbReference>
<dbReference type="SUPFAM" id="SSF90123">
    <property type="entry name" value="ABC transporter transmembrane region"/>
    <property type="match status" value="1"/>
</dbReference>
<feature type="transmembrane region" description="Helical" evidence="7">
    <location>
        <begin position="12"/>
        <end position="37"/>
    </location>
</feature>
<evidence type="ECO:0000256" key="6">
    <source>
        <dbReference type="ARBA" id="ARBA00023136"/>
    </source>
</evidence>
<feature type="transmembrane region" description="Helical" evidence="7">
    <location>
        <begin position="149"/>
        <end position="167"/>
    </location>
</feature>
<evidence type="ECO:0000259" key="9">
    <source>
        <dbReference type="PROSITE" id="PS50929"/>
    </source>
</evidence>
<dbReference type="OrthoDB" id="2326711at2"/>
<proteinExistence type="predicted"/>
<feature type="transmembrane region" description="Helical" evidence="7">
    <location>
        <begin position="232"/>
        <end position="256"/>
    </location>
</feature>
<dbReference type="SUPFAM" id="SSF52540">
    <property type="entry name" value="P-loop containing nucleoside triphosphate hydrolases"/>
    <property type="match status" value="1"/>
</dbReference>
<evidence type="ECO:0000256" key="4">
    <source>
        <dbReference type="ARBA" id="ARBA00022840"/>
    </source>
</evidence>
<protein>
    <submittedName>
        <fullName evidence="10">ABC transporter ATP binding and permease protein</fullName>
    </submittedName>
</protein>
<accession>A0A0F4L7D7</accession>
<keyword evidence="4" id="KW-0067">ATP-binding</keyword>
<dbReference type="InterPro" id="IPR027417">
    <property type="entry name" value="P-loop_NTPase"/>
</dbReference>
<dbReference type="Pfam" id="PF00664">
    <property type="entry name" value="ABC_membrane"/>
    <property type="match status" value="1"/>
</dbReference>
<keyword evidence="2 7" id="KW-0812">Transmembrane</keyword>
<dbReference type="InterPro" id="IPR039421">
    <property type="entry name" value="Type_1_exporter"/>
</dbReference>
<evidence type="ECO:0000256" key="3">
    <source>
        <dbReference type="ARBA" id="ARBA00022741"/>
    </source>
</evidence>
<sequence length="527" mass="58744">MTIKEFYKINPLRFIVLLLINIGLYALPILGTVLSIIETTAIQQGNFKIFLIVNVCAFVCLMADYLLQGLSQYILSQQEEQYNVAIRDKTTKHFYADQRDHAVAQVQNRLTNDIVQSQQNYITPFFSLIGGVVIIVSTIILLVSLHWSLLVTISIMVLISLILPKLLEKPLQNSMIQVSKTNQKYLDCLEKWLNGLAEIQRYFSGAKLFKVTSKAAKNLEDANVKQNGAMQLLTVINGLVSAIFSLILFSLVGYLFQQKLVVFGAITGVGNCQSYLRQGIQIIVTSYGKMKGSETLNKEIAKTATPVKKVKTAKKVRPVAISTHNLNLKFPNGERLQFPDINIEQGEKILLTGDSGAGKSTLFKLILGQIKPSSGQIIFKDKDGSRINPDMSKIGYIPQDPVLFPVTIADNMTMFSDKLKSALPQLVEKVQLAGDIAKFDDGLEQKIDLNKLNISGGQRQKIVLVRALVHQSEIFLIDEGTSAIDQQATMQILREITSSSATVIFIAHSFNDQMKEMFDREIHLTKT</sequence>
<dbReference type="GO" id="GO:0005886">
    <property type="term" value="C:plasma membrane"/>
    <property type="evidence" value="ECO:0007669"/>
    <property type="project" value="UniProtKB-SubCell"/>
</dbReference>
<feature type="domain" description="ABC transporter" evidence="8">
    <location>
        <begin position="321"/>
        <end position="526"/>
    </location>
</feature>
<evidence type="ECO:0000259" key="8">
    <source>
        <dbReference type="PROSITE" id="PS50893"/>
    </source>
</evidence>
<dbReference type="InterPro" id="IPR003439">
    <property type="entry name" value="ABC_transporter-like_ATP-bd"/>
</dbReference>
<dbReference type="Gene3D" id="1.20.1560.10">
    <property type="entry name" value="ABC transporter type 1, transmembrane domain"/>
    <property type="match status" value="1"/>
</dbReference>
<evidence type="ECO:0000256" key="1">
    <source>
        <dbReference type="ARBA" id="ARBA00004651"/>
    </source>
</evidence>
<organism evidence="10 11">
    <name type="scientific">Lactobacillus kullabergensis</name>
    <dbReference type="NCBI Taxonomy" id="1218493"/>
    <lineage>
        <taxon>Bacteria</taxon>
        <taxon>Bacillati</taxon>
        <taxon>Bacillota</taxon>
        <taxon>Bacilli</taxon>
        <taxon>Lactobacillales</taxon>
        <taxon>Lactobacillaceae</taxon>
        <taxon>Lactobacillus</taxon>
    </lineage>
</organism>
<evidence type="ECO:0000256" key="7">
    <source>
        <dbReference type="SAM" id="Phobius"/>
    </source>
</evidence>
<dbReference type="PROSITE" id="PS00675">
    <property type="entry name" value="SIGMA54_INTERACT_1"/>
    <property type="match status" value="1"/>
</dbReference>
<dbReference type="EMBL" id="JXBY01000025">
    <property type="protein sequence ID" value="KJY54545.1"/>
    <property type="molecule type" value="Genomic_DNA"/>
</dbReference>
<gene>
    <name evidence="10" type="ORF">JF76_15680</name>
</gene>
<dbReference type="PROSITE" id="PS50893">
    <property type="entry name" value="ABC_TRANSPORTER_2"/>
    <property type="match status" value="1"/>
</dbReference>
<dbReference type="Proteomes" id="UP000033533">
    <property type="component" value="Unassembled WGS sequence"/>
</dbReference>
<dbReference type="AlphaFoldDB" id="A0A0F4L7D7"/>
<dbReference type="InterPro" id="IPR025662">
    <property type="entry name" value="Sigma_54_int_dom_ATP-bd_1"/>
</dbReference>
<dbReference type="Gene3D" id="3.40.50.300">
    <property type="entry name" value="P-loop containing nucleotide triphosphate hydrolases"/>
    <property type="match status" value="1"/>
</dbReference>
<dbReference type="InterPro" id="IPR036640">
    <property type="entry name" value="ABC1_TM_sf"/>
</dbReference>
<comment type="subcellular location">
    <subcellularLocation>
        <location evidence="1">Cell membrane</location>
        <topology evidence="1">Multi-pass membrane protein</topology>
    </subcellularLocation>
</comment>
<dbReference type="RefSeq" id="WP_045928552.1">
    <property type="nucleotide sequence ID" value="NZ_JBHSZS010000026.1"/>
</dbReference>
<dbReference type="GO" id="GO:0034040">
    <property type="term" value="F:ATPase-coupled lipid transmembrane transporter activity"/>
    <property type="evidence" value="ECO:0007669"/>
    <property type="project" value="TreeGrafter"/>
</dbReference>
<evidence type="ECO:0000256" key="5">
    <source>
        <dbReference type="ARBA" id="ARBA00022989"/>
    </source>
</evidence>
<keyword evidence="6 7" id="KW-0472">Membrane</keyword>
<evidence type="ECO:0000256" key="2">
    <source>
        <dbReference type="ARBA" id="ARBA00022692"/>
    </source>
</evidence>
<dbReference type="HOGENOM" id="CLU_000604_84_3_9"/>
<feature type="domain" description="ABC transmembrane type-1" evidence="9">
    <location>
        <begin position="14"/>
        <end position="292"/>
    </location>
</feature>
<dbReference type="PATRIC" id="fig|1218493.3.peg.1641"/>
<dbReference type="GO" id="GO:0140359">
    <property type="term" value="F:ABC-type transporter activity"/>
    <property type="evidence" value="ECO:0007669"/>
    <property type="project" value="InterPro"/>
</dbReference>
<dbReference type="InterPro" id="IPR011527">
    <property type="entry name" value="ABC1_TM_dom"/>
</dbReference>
<name>A0A0F4L7D7_9LACO</name>